<dbReference type="Proteomes" id="UP000196536">
    <property type="component" value="Unassembled WGS sequence"/>
</dbReference>
<keyword evidence="3" id="KW-1185">Reference proteome</keyword>
<organism evidence="2 3">
    <name type="scientific">Acinetobacter populi</name>
    <dbReference type="NCBI Taxonomy" id="1582270"/>
    <lineage>
        <taxon>Bacteria</taxon>
        <taxon>Pseudomonadati</taxon>
        <taxon>Pseudomonadota</taxon>
        <taxon>Gammaproteobacteria</taxon>
        <taxon>Moraxellales</taxon>
        <taxon>Moraxellaceae</taxon>
        <taxon>Acinetobacter</taxon>
    </lineage>
</organism>
<dbReference type="RefSeq" id="WP_087620698.1">
    <property type="nucleotide sequence ID" value="NZ_NEXX01000003.1"/>
</dbReference>
<evidence type="ECO:0000313" key="2">
    <source>
        <dbReference type="EMBL" id="OUY07100.1"/>
    </source>
</evidence>
<dbReference type="InterPro" id="IPR029058">
    <property type="entry name" value="AB_hydrolase_fold"/>
</dbReference>
<sequence>MPHYLMPDQESLYVRQIGTGEPVLILSGLGMSSWQWLPFILPSLKSRSFIIPDFRGFGGSRHCKIPSALNAIDSHWQDIHALLQQLNIGEIDVIGYSMGATTTMHGLKYGQFNQYIKRYLHIDQSAKIKNDESWHFGLLGEQQQQLLQLMLKISGLVEPYQHYSSIANLPKDIQIQLLNLWLEFMQLQNPHSPLTALLGKLPLNKVQSHLMPLQSLQYILWYLHTYLEHDEDYRDAIASLDKPTHFIIGKQSSLYGYHGQLEIAQQLDDATIHLMDKSGHVPLMSEPVKFGKILNEFLRAS</sequence>
<reference evidence="2 3" key="1">
    <citation type="submission" date="2017-05" db="EMBL/GenBank/DDBJ databases">
        <title>Acinetobacter populi ANC 5415 (= PBJ7), whole genome shotgun sequencing project.</title>
        <authorList>
            <person name="Nemec A."/>
            <person name="Radolfova-Krizova L."/>
        </authorList>
    </citation>
    <scope>NUCLEOTIDE SEQUENCE [LARGE SCALE GENOMIC DNA]</scope>
    <source>
        <strain evidence="2 3">PBJ7</strain>
    </source>
</reference>
<dbReference type="OrthoDB" id="9780744at2"/>
<dbReference type="InterPro" id="IPR050266">
    <property type="entry name" value="AB_hydrolase_sf"/>
</dbReference>
<evidence type="ECO:0000259" key="1">
    <source>
        <dbReference type="Pfam" id="PF12697"/>
    </source>
</evidence>
<name>A0A1Z9YY00_9GAMM</name>
<keyword evidence="2" id="KW-0378">Hydrolase</keyword>
<protein>
    <submittedName>
        <fullName evidence="2">Alpha/beta hydrolase</fullName>
    </submittedName>
</protein>
<proteinExistence type="predicted"/>
<dbReference type="InterPro" id="IPR000073">
    <property type="entry name" value="AB_hydrolase_1"/>
</dbReference>
<dbReference type="SUPFAM" id="SSF53474">
    <property type="entry name" value="alpha/beta-Hydrolases"/>
    <property type="match status" value="1"/>
</dbReference>
<dbReference type="Gene3D" id="3.40.50.1820">
    <property type="entry name" value="alpha/beta hydrolase"/>
    <property type="match status" value="1"/>
</dbReference>
<feature type="domain" description="AB hydrolase-1" evidence="1">
    <location>
        <begin position="23"/>
        <end position="289"/>
    </location>
</feature>
<dbReference type="AlphaFoldDB" id="A0A1Z9YY00"/>
<dbReference type="PANTHER" id="PTHR43798">
    <property type="entry name" value="MONOACYLGLYCEROL LIPASE"/>
    <property type="match status" value="1"/>
</dbReference>
<gene>
    <name evidence="2" type="ORF">CAP51_10450</name>
</gene>
<evidence type="ECO:0000313" key="3">
    <source>
        <dbReference type="Proteomes" id="UP000196536"/>
    </source>
</evidence>
<comment type="caution">
    <text evidence="2">The sequence shown here is derived from an EMBL/GenBank/DDBJ whole genome shotgun (WGS) entry which is preliminary data.</text>
</comment>
<dbReference type="Pfam" id="PF12697">
    <property type="entry name" value="Abhydrolase_6"/>
    <property type="match status" value="1"/>
</dbReference>
<accession>A0A1Z9YY00</accession>
<dbReference type="GO" id="GO:0016787">
    <property type="term" value="F:hydrolase activity"/>
    <property type="evidence" value="ECO:0007669"/>
    <property type="project" value="UniProtKB-KW"/>
</dbReference>
<dbReference type="EMBL" id="NEXX01000003">
    <property type="protein sequence ID" value="OUY07100.1"/>
    <property type="molecule type" value="Genomic_DNA"/>
</dbReference>